<feature type="domain" description="Lactate racemase C-terminal" evidence="2">
    <location>
        <begin position="259"/>
        <end position="397"/>
    </location>
</feature>
<gene>
    <name evidence="3" type="ordered locus">Mhar_1142</name>
</gene>
<keyword evidence="4" id="KW-1185">Reference proteome</keyword>
<dbReference type="InterPro" id="IPR048068">
    <property type="entry name" value="LarA-like"/>
</dbReference>
<dbReference type="Pfam" id="PF21113">
    <property type="entry name" value="LarA_C"/>
    <property type="match status" value="1"/>
</dbReference>
<dbReference type="Gene3D" id="3.90.226.30">
    <property type="match status" value="1"/>
</dbReference>
<dbReference type="HOGENOM" id="CLU_050189_0_0_2"/>
<dbReference type="RefSeq" id="WP_014586695.1">
    <property type="nucleotide sequence ID" value="NC_017527.1"/>
</dbReference>
<evidence type="ECO:0000259" key="1">
    <source>
        <dbReference type="Pfam" id="PF09861"/>
    </source>
</evidence>
<dbReference type="KEGG" id="mhi:Mhar_1142"/>
<organism evidence="3 4">
    <name type="scientific">Methanothrix harundinacea (strain 6Ac)</name>
    <name type="common">Methanosaeta harundinacea</name>
    <dbReference type="NCBI Taxonomy" id="1110509"/>
    <lineage>
        <taxon>Archaea</taxon>
        <taxon>Methanobacteriati</taxon>
        <taxon>Methanobacteriota</taxon>
        <taxon>Stenosarchaea group</taxon>
        <taxon>Methanomicrobia</taxon>
        <taxon>Methanotrichales</taxon>
        <taxon>Methanotrichaceae</taxon>
        <taxon>Methanothrix</taxon>
    </lineage>
</organism>
<dbReference type="Proteomes" id="UP000005877">
    <property type="component" value="Chromosome"/>
</dbReference>
<dbReference type="STRING" id="1110509.Mhar_1142"/>
<evidence type="ECO:0000313" key="4">
    <source>
        <dbReference type="Proteomes" id="UP000005877"/>
    </source>
</evidence>
<dbReference type="AlphaFoldDB" id="G7WMU5"/>
<dbReference type="EMBL" id="CP003117">
    <property type="protein sequence ID" value="AET64510.1"/>
    <property type="molecule type" value="Genomic_DNA"/>
</dbReference>
<dbReference type="GeneID" id="12510311"/>
<protein>
    <recommendedName>
        <fullName evidence="5">LarA-like N-terminal domain-containing protein</fullName>
    </recommendedName>
</protein>
<dbReference type="PATRIC" id="fig|1110509.7.peg.1268"/>
<feature type="domain" description="LarA-like N-terminal" evidence="1">
    <location>
        <begin position="5"/>
        <end position="198"/>
    </location>
</feature>
<dbReference type="PANTHER" id="PTHR33171">
    <property type="entry name" value="LAR_N DOMAIN-CONTAINING PROTEIN"/>
    <property type="match status" value="1"/>
</dbReference>
<name>G7WMU5_METH6</name>
<dbReference type="PANTHER" id="PTHR33171:SF17">
    <property type="entry name" value="LARA-LIKE N-TERMINAL DOMAIN-CONTAINING PROTEIN"/>
    <property type="match status" value="1"/>
</dbReference>
<evidence type="ECO:0000259" key="2">
    <source>
        <dbReference type="Pfam" id="PF21113"/>
    </source>
</evidence>
<dbReference type="InterPro" id="IPR047926">
    <property type="entry name" value="Ni_dep_LarA"/>
</dbReference>
<proteinExistence type="predicted"/>
<dbReference type="Gene3D" id="3.40.50.11440">
    <property type="match status" value="1"/>
</dbReference>
<evidence type="ECO:0008006" key="5">
    <source>
        <dbReference type="Google" id="ProtNLM"/>
    </source>
</evidence>
<dbReference type="Pfam" id="PF09861">
    <property type="entry name" value="Lar_N"/>
    <property type="match status" value="1"/>
</dbReference>
<dbReference type="GO" id="GO:0050043">
    <property type="term" value="F:lactate racemase activity"/>
    <property type="evidence" value="ECO:0007669"/>
    <property type="project" value="InterPro"/>
</dbReference>
<dbReference type="InterPro" id="IPR043166">
    <property type="entry name" value="LarA-like_C"/>
</dbReference>
<sequence length="405" mass="43908">MDLGYGSGRIRLPVDGAEGFEVVLPEERPGAPDETGEIERALNVPIGPGLEDLAGSRRAAIMASDITRPAPTSKILPPLVRRLEALGISEIVVVFGLGTHRRMTVEEMDRLLGSSASLPSIQHDKDRCIHLGETSRGTPVEILEEVAASDIKIGTGNIEYHYYAGYSGGAKALLPGVSSERSINKNHAMMADPRAKSGRLDNPVRLDMEEAAKIGGLDLILNVVLNSKKEIVRAVGGDFVKAHRAGAKVVDEMYQRAVRPAEIVVACAGGRPKDINLFQAQKAMENAREAVLPGGSLILVAECAEGLGHPVFERWAMEAKCAEDCVERFGREYEFGGHKAALIARDSLEMDLILVSSLRPKLAEMVFFRHANSLEEALAMARERQGRDARTIVMPHGDLTLAKRK</sequence>
<dbReference type="InterPro" id="IPR018657">
    <property type="entry name" value="LarA-like_N"/>
</dbReference>
<dbReference type="OrthoDB" id="202618at2157"/>
<reference evidence="3 4" key="1">
    <citation type="journal article" date="2012" name="PLoS ONE">
        <title>The genome characteristics and predicted function of methyl-group oxidation pathway in the obligate aceticlastic methanogens, Methanosaeta spp.</title>
        <authorList>
            <person name="Zhu J."/>
            <person name="Zheng H."/>
            <person name="Ai G."/>
            <person name="Zhang G."/>
            <person name="Liu D."/>
            <person name="Liu X."/>
            <person name="Dong X."/>
        </authorList>
    </citation>
    <scope>NUCLEOTIDE SEQUENCE [LARGE SCALE GENOMIC DNA]</scope>
    <source>
        <strain evidence="3 4">6Ac</strain>
    </source>
</reference>
<accession>G7WMU5</accession>
<dbReference type="NCBIfam" id="NF033504">
    <property type="entry name" value="Ni_dep_LarA"/>
    <property type="match status" value="1"/>
</dbReference>
<evidence type="ECO:0000313" key="3">
    <source>
        <dbReference type="EMBL" id="AET64510.1"/>
    </source>
</evidence>
<dbReference type="InterPro" id="IPR048520">
    <property type="entry name" value="LarA_C"/>
</dbReference>